<dbReference type="Gene3D" id="2.170.130.10">
    <property type="entry name" value="TonB-dependent receptor, plug domain"/>
    <property type="match status" value="1"/>
</dbReference>
<dbReference type="EMBL" id="SNRY01000055">
    <property type="protein sequence ID" value="KAA6349047.1"/>
    <property type="molecule type" value="Genomic_DNA"/>
</dbReference>
<gene>
    <name evidence="1" type="ORF">EZS27_003526</name>
    <name evidence="2" type="ORF">EZS27_003529</name>
</gene>
<keyword evidence="2" id="KW-0675">Receptor</keyword>
<evidence type="ECO:0000313" key="1">
    <source>
        <dbReference type="EMBL" id="KAA6349044.1"/>
    </source>
</evidence>
<dbReference type="AlphaFoldDB" id="A0A5J4SSQ0"/>
<reference evidence="2" key="1">
    <citation type="submission" date="2019-03" db="EMBL/GenBank/DDBJ databases">
        <title>Single cell metagenomics reveals metabolic interactions within the superorganism composed of flagellate Streblomastix strix and complex community of Bacteroidetes bacteria on its surface.</title>
        <authorList>
            <person name="Treitli S.C."/>
            <person name="Kolisko M."/>
            <person name="Husnik F."/>
            <person name="Keeling P."/>
            <person name="Hampl V."/>
        </authorList>
    </citation>
    <scope>NUCLEOTIDE SEQUENCE</scope>
    <source>
        <strain evidence="2">STM</strain>
    </source>
</reference>
<protein>
    <submittedName>
        <fullName evidence="2">TonB-dependent receptor SusC</fullName>
    </submittedName>
</protein>
<dbReference type="EMBL" id="SNRY01000055">
    <property type="protein sequence ID" value="KAA6349044.1"/>
    <property type="molecule type" value="Genomic_DNA"/>
</dbReference>
<name>A0A5J4SSQ0_9ZZZZ</name>
<evidence type="ECO:0000313" key="2">
    <source>
        <dbReference type="EMBL" id="KAA6349047.1"/>
    </source>
</evidence>
<dbReference type="SUPFAM" id="SSF56935">
    <property type="entry name" value="Porins"/>
    <property type="match status" value="1"/>
</dbReference>
<accession>A0A5J4SSQ0</accession>
<sequence length="107" mass="12183">MQESNMTDMHPNDIESLEVLKDTSATAIYGSRGAAGGHLNYHKGDNKEPSITYNDFFTLQHFSECQYNRANNNLSNQTLSSVRLELLREGIQDYEKIKNSFRCSTQC</sequence>
<comment type="caution">
    <text evidence="2">The sequence shown here is derived from an EMBL/GenBank/DDBJ whole genome shotgun (WGS) entry which is preliminary data.</text>
</comment>
<organism evidence="2">
    <name type="scientific">termite gut metagenome</name>
    <dbReference type="NCBI Taxonomy" id="433724"/>
    <lineage>
        <taxon>unclassified sequences</taxon>
        <taxon>metagenomes</taxon>
        <taxon>organismal metagenomes</taxon>
    </lineage>
</organism>
<proteinExistence type="predicted"/>
<dbReference type="InterPro" id="IPR037066">
    <property type="entry name" value="Plug_dom_sf"/>
</dbReference>